<dbReference type="OrthoDB" id="2428896at2759"/>
<evidence type="ECO:0000313" key="2">
    <source>
        <dbReference type="EMBL" id="KAF3838997.1"/>
    </source>
</evidence>
<gene>
    <name evidence="2" type="ORF">F7725_017714</name>
</gene>
<comment type="caution">
    <text evidence="2">The sequence shown here is derived from an EMBL/GenBank/DDBJ whole genome shotgun (WGS) entry which is preliminary data.</text>
</comment>
<keyword evidence="3" id="KW-1185">Reference proteome</keyword>
<keyword evidence="1" id="KW-0732">Signal</keyword>
<dbReference type="Proteomes" id="UP000518266">
    <property type="component" value="Unassembled WGS sequence"/>
</dbReference>
<name>A0A7J5XR01_DISMA</name>
<proteinExistence type="predicted"/>
<sequence length="253" mass="27131">MSSCITLLCALLLLLLGLSVEASSGGGGSTTHSYELSKPSLTQIYNSQVFKAEFMKRPLNGFSFTLGPLSHSGVRSAHTATWTEVVTLADGSQWLVHQGENHGVSSDTVTVADLVAAGGTDYSFFFDNCHMATQRMMTHGVSPFSCRSSISPTCRAASAPAAPAPSSRTTSCGTTSHSYDLSGSELRRIYNSPVFMAERLKRPLDGQSVRIGPISHSGVRKVADFVAGRRHDYSVFFDNCHLASEDDGTVIKR</sequence>
<protein>
    <submittedName>
        <fullName evidence="2">Uncharacterized protein</fullName>
    </submittedName>
</protein>
<evidence type="ECO:0000256" key="1">
    <source>
        <dbReference type="SAM" id="SignalP"/>
    </source>
</evidence>
<accession>A0A7J5XR01</accession>
<organism evidence="2 3">
    <name type="scientific">Dissostichus mawsoni</name>
    <name type="common">Antarctic cod</name>
    <dbReference type="NCBI Taxonomy" id="36200"/>
    <lineage>
        <taxon>Eukaryota</taxon>
        <taxon>Metazoa</taxon>
        <taxon>Chordata</taxon>
        <taxon>Craniata</taxon>
        <taxon>Vertebrata</taxon>
        <taxon>Euteleostomi</taxon>
        <taxon>Actinopterygii</taxon>
        <taxon>Neopterygii</taxon>
        <taxon>Teleostei</taxon>
        <taxon>Neoteleostei</taxon>
        <taxon>Acanthomorphata</taxon>
        <taxon>Eupercaria</taxon>
        <taxon>Perciformes</taxon>
        <taxon>Notothenioidei</taxon>
        <taxon>Nototheniidae</taxon>
        <taxon>Dissostichus</taxon>
    </lineage>
</organism>
<feature type="signal peptide" evidence="1">
    <location>
        <begin position="1"/>
        <end position="22"/>
    </location>
</feature>
<reference evidence="2 3" key="1">
    <citation type="submission" date="2020-03" db="EMBL/GenBank/DDBJ databases">
        <title>Dissostichus mawsoni Genome sequencing and assembly.</title>
        <authorList>
            <person name="Park H."/>
        </authorList>
    </citation>
    <scope>NUCLEOTIDE SEQUENCE [LARGE SCALE GENOMIC DNA]</scope>
    <source>
        <strain evidence="2">DM0001</strain>
        <tissue evidence="2">Muscle</tissue>
    </source>
</reference>
<dbReference type="EMBL" id="JAAKFY010000021">
    <property type="protein sequence ID" value="KAF3838997.1"/>
    <property type="molecule type" value="Genomic_DNA"/>
</dbReference>
<evidence type="ECO:0000313" key="3">
    <source>
        <dbReference type="Proteomes" id="UP000518266"/>
    </source>
</evidence>
<dbReference type="AlphaFoldDB" id="A0A7J5XR01"/>
<feature type="chain" id="PRO_5029848200" evidence="1">
    <location>
        <begin position="23"/>
        <end position="253"/>
    </location>
</feature>